<accession>A0A0D6B6Z9</accession>
<dbReference type="PANTHER" id="PTHR43800:SF1">
    <property type="entry name" value="PEPTIDYL-LYSINE N-ACETYLTRANSFERASE YJAB"/>
    <property type="match status" value="1"/>
</dbReference>
<gene>
    <name evidence="3" type="ORF">NHU_03482</name>
</gene>
<organism evidence="3 4">
    <name type="scientific">Rhodovulum sulfidophilum</name>
    <name type="common">Rhodobacter sulfidophilus</name>
    <dbReference type="NCBI Taxonomy" id="35806"/>
    <lineage>
        <taxon>Bacteria</taxon>
        <taxon>Pseudomonadati</taxon>
        <taxon>Pseudomonadota</taxon>
        <taxon>Alphaproteobacteria</taxon>
        <taxon>Rhodobacterales</taxon>
        <taxon>Paracoccaceae</taxon>
        <taxon>Rhodovulum</taxon>
    </lineage>
</organism>
<dbReference type="SUPFAM" id="SSF55729">
    <property type="entry name" value="Acyl-CoA N-acyltransferases (Nat)"/>
    <property type="match status" value="1"/>
</dbReference>
<dbReference type="GO" id="GO:0016747">
    <property type="term" value="F:acyltransferase activity, transferring groups other than amino-acyl groups"/>
    <property type="evidence" value="ECO:0007669"/>
    <property type="project" value="InterPro"/>
</dbReference>
<evidence type="ECO:0000313" key="3">
    <source>
        <dbReference type="EMBL" id="BAQ70615.1"/>
    </source>
</evidence>
<dbReference type="InterPro" id="IPR016181">
    <property type="entry name" value="Acyl_CoA_acyltransferase"/>
</dbReference>
<dbReference type="PATRIC" id="fig|35806.4.peg.3576"/>
<dbReference type="Gene3D" id="3.40.630.30">
    <property type="match status" value="1"/>
</dbReference>
<protein>
    <submittedName>
        <fullName evidence="3">GCN5-related N-acetyltransferase</fullName>
    </submittedName>
</protein>
<dbReference type="Pfam" id="PF13508">
    <property type="entry name" value="Acetyltransf_7"/>
    <property type="match status" value="1"/>
</dbReference>
<dbReference type="eggNOG" id="COG0456">
    <property type="taxonomic scope" value="Bacteria"/>
</dbReference>
<dbReference type="PANTHER" id="PTHR43800">
    <property type="entry name" value="PEPTIDYL-LYSINE N-ACETYLTRANSFERASE YJAB"/>
    <property type="match status" value="1"/>
</dbReference>
<dbReference type="OrthoDB" id="7205533at2"/>
<name>A0A0D6B6Z9_RHOSU</name>
<evidence type="ECO:0000256" key="1">
    <source>
        <dbReference type="ARBA" id="ARBA00022679"/>
    </source>
</evidence>
<dbReference type="CDD" id="cd04301">
    <property type="entry name" value="NAT_SF"/>
    <property type="match status" value="1"/>
</dbReference>
<dbReference type="InterPro" id="IPR000182">
    <property type="entry name" value="GNAT_dom"/>
</dbReference>
<proteinExistence type="predicted"/>
<dbReference type="RefSeq" id="WP_042464375.1">
    <property type="nucleotide sequence ID" value="NZ_CP015421.1"/>
</dbReference>
<dbReference type="AlphaFoldDB" id="A0A0D6B6Z9"/>
<dbReference type="Proteomes" id="UP000064912">
    <property type="component" value="Chromosome"/>
</dbReference>
<dbReference type="PROSITE" id="PS51186">
    <property type="entry name" value="GNAT"/>
    <property type="match status" value="1"/>
</dbReference>
<evidence type="ECO:0000313" key="4">
    <source>
        <dbReference type="Proteomes" id="UP000064912"/>
    </source>
</evidence>
<keyword evidence="2" id="KW-0012">Acyltransferase</keyword>
<sequence>MTQSDILIRAPRPGDHARLSAIWYAASREAHGFLGEDRLRAQRKLIETQYLPGSELWLACRQDRPVGFIGLLGAFIGGLFVAPEQQGQGIGRALVAHAAGLKGRLELEVYSANARACAFYRGLGFVEVSRRPDDDEGLPFETLRLRREA</sequence>
<dbReference type="GeneID" id="93537785"/>
<evidence type="ECO:0000256" key="2">
    <source>
        <dbReference type="ARBA" id="ARBA00023315"/>
    </source>
</evidence>
<reference evidence="3 4" key="1">
    <citation type="submission" date="2015-02" db="EMBL/GenBank/DDBJ databases">
        <title>Genome sequene of Rhodovulum sulfidophilum DSM 2351.</title>
        <authorList>
            <person name="Nagao N."/>
        </authorList>
    </citation>
    <scope>NUCLEOTIDE SEQUENCE [LARGE SCALE GENOMIC DNA]</scope>
    <source>
        <strain evidence="3 4">DSM 2351</strain>
    </source>
</reference>
<dbReference type="EMBL" id="AP014800">
    <property type="protein sequence ID" value="BAQ70615.1"/>
    <property type="molecule type" value="Genomic_DNA"/>
</dbReference>
<dbReference type="KEGG" id="rsu:NHU_03482"/>
<keyword evidence="1 3" id="KW-0808">Transferase</keyword>